<dbReference type="eggNOG" id="ENOG5033498">
    <property type="taxonomic scope" value="Bacteria"/>
</dbReference>
<dbReference type="Proteomes" id="UP000008871">
    <property type="component" value="Chromosome"/>
</dbReference>
<name>Q0VR34_ALCBS</name>
<dbReference type="Gene3D" id="3.40.50.300">
    <property type="entry name" value="P-loop containing nucleotide triphosphate hydrolases"/>
    <property type="match status" value="1"/>
</dbReference>
<dbReference type="Pfam" id="PF03567">
    <property type="entry name" value="Sulfotransfer_2"/>
    <property type="match status" value="1"/>
</dbReference>
<accession>Q0VR34</accession>
<dbReference type="GO" id="GO:0016020">
    <property type="term" value="C:membrane"/>
    <property type="evidence" value="ECO:0007669"/>
    <property type="project" value="InterPro"/>
</dbReference>
<reference evidence="1 2" key="1">
    <citation type="journal article" date="2006" name="Nat. Biotechnol.">
        <title>Genome sequence of the ubiquitous hydrocarbon-degrading marine bacterium Alcanivorax borkumensis.</title>
        <authorList>
            <person name="Schneiker S."/>
            <person name="Martins dos Santos V.A.P."/>
            <person name="Bartels D."/>
            <person name="Bekel T."/>
            <person name="Brecht M."/>
            <person name="Buhrmester J."/>
            <person name="Chernikova T.N."/>
            <person name="Denaro R."/>
            <person name="Ferrer M."/>
            <person name="Gertler C."/>
            <person name="Goesmann A."/>
            <person name="Golyshina O.V."/>
            <person name="Kaminski F."/>
            <person name="Khachane A.N."/>
            <person name="Lang S."/>
            <person name="Linke B."/>
            <person name="McHardy A.C."/>
            <person name="Meyer F."/>
            <person name="Nechitaylo T."/>
            <person name="Puehler A."/>
            <person name="Regenhardt D."/>
            <person name="Rupp O."/>
            <person name="Sabirova J.S."/>
            <person name="Selbitschka W."/>
            <person name="Yakimov M.M."/>
            <person name="Timmis K.N."/>
            <person name="Vorhoelter F.-J."/>
            <person name="Weidner S."/>
            <person name="Kaiser O."/>
            <person name="Golyshin P.N."/>
        </authorList>
    </citation>
    <scope>NUCLEOTIDE SEQUENCE [LARGE SCALE GENOMIC DNA]</scope>
    <source>
        <strain evidence="2">ATCC 700651 / DSM 11573 / NCIMB 13689 / SK2</strain>
    </source>
</reference>
<dbReference type="EMBL" id="AM286690">
    <property type="protein sequence ID" value="CAL16364.1"/>
    <property type="molecule type" value="Genomic_DNA"/>
</dbReference>
<keyword evidence="2" id="KW-1185">Reference proteome</keyword>
<dbReference type="RefSeq" id="WP_011588200.1">
    <property type="nucleotide sequence ID" value="NC_008260.1"/>
</dbReference>
<dbReference type="STRING" id="393595.ABO_0916"/>
<evidence type="ECO:0000313" key="1">
    <source>
        <dbReference type="EMBL" id="CAL16364.1"/>
    </source>
</evidence>
<gene>
    <name evidence="1" type="ordered locus">ABO_0916</name>
</gene>
<dbReference type="GO" id="GO:0008146">
    <property type="term" value="F:sulfotransferase activity"/>
    <property type="evidence" value="ECO:0007669"/>
    <property type="project" value="InterPro"/>
</dbReference>
<dbReference type="OrthoDB" id="288532at2"/>
<dbReference type="HOGENOM" id="CLU_965890_0_0_6"/>
<evidence type="ECO:0008006" key="3">
    <source>
        <dbReference type="Google" id="ProtNLM"/>
    </source>
</evidence>
<dbReference type="AlphaFoldDB" id="Q0VR34"/>
<sequence>MIIDDKHEIAFVHIPKCAGTTVREYLKEYDRSQGFFSDRVDMHEKLGMLDFVHIPLYILKEHFPTELELIHRYWSFAVMRDPYKRFASSVTQRLRMYGEKPIEALSEREIRSEVENCIALLEKYEDPQVLLPHDYIHFQRQIDYIYLGDELLIDNIYSSEMVGDLVDILKERLGCSLDAVGESTESETRLNSTVVYRSDVVRFFMGFSKPMFRIFFSWLPQGAREAVKRGVYVDRDQKVGGVFASKNVVDFIGRYYREDILLYERVKCGCQDARQLGSAV</sequence>
<dbReference type="InterPro" id="IPR005331">
    <property type="entry name" value="Sulfotransferase"/>
</dbReference>
<organism evidence="1 2">
    <name type="scientific">Alcanivorax borkumensis (strain ATCC 700651 / DSM 11573 / NCIMB 13689 / SK2)</name>
    <dbReference type="NCBI Taxonomy" id="393595"/>
    <lineage>
        <taxon>Bacteria</taxon>
        <taxon>Pseudomonadati</taxon>
        <taxon>Pseudomonadota</taxon>
        <taxon>Gammaproteobacteria</taxon>
        <taxon>Oceanospirillales</taxon>
        <taxon>Alcanivoracaceae</taxon>
        <taxon>Alcanivorax</taxon>
    </lineage>
</organism>
<protein>
    <recommendedName>
        <fullName evidence="3">Sulfotransferase family protein</fullName>
    </recommendedName>
</protein>
<proteinExistence type="predicted"/>
<evidence type="ECO:0000313" key="2">
    <source>
        <dbReference type="Proteomes" id="UP000008871"/>
    </source>
</evidence>
<dbReference type="KEGG" id="abo:ABO_0916"/>
<dbReference type="InterPro" id="IPR027417">
    <property type="entry name" value="P-loop_NTPase"/>
</dbReference>